<dbReference type="OrthoDB" id="9812899at2"/>
<feature type="transmembrane region" description="Helical" evidence="1">
    <location>
        <begin position="49"/>
        <end position="68"/>
    </location>
</feature>
<feature type="transmembrane region" description="Helical" evidence="1">
    <location>
        <begin position="183"/>
        <end position="206"/>
    </location>
</feature>
<feature type="transmembrane region" description="Helical" evidence="1">
    <location>
        <begin position="103"/>
        <end position="120"/>
    </location>
</feature>
<evidence type="ECO:0000259" key="2">
    <source>
        <dbReference type="Pfam" id="PF00892"/>
    </source>
</evidence>
<sequence length="291" mass="31252">MHSTTAPSNLTGIAMMIAGMACLSVNDALAKTLTQHYSPIQILFLRNLIALPVALVVARILAGASGLWSTRPLVHFMRGGLWVGATYLFFTSLTYLALAESTALAFVAPLFITALSALLLRDPVGWRRWLAVLTGFAGVVIAIRPGTAAFHPAMLLPVGTAFLYALMMLSARLLDPRESVWTLLLWLTLTGTVLGGILTPLVWVPIRPGDLHLFLAIAVVGTAGVTLITQAFRLAPAVVLAPLDYTALIWATAFGWFIWSEIPDTPTMIGASVIIASGIFVIYRESRAATR</sequence>
<feature type="transmembrane region" description="Helical" evidence="1">
    <location>
        <begin position="239"/>
        <end position="259"/>
    </location>
</feature>
<feature type="transmembrane region" description="Helical" evidence="1">
    <location>
        <begin position="153"/>
        <end position="171"/>
    </location>
</feature>
<feature type="transmembrane region" description="Helical" evidence="1">
    <location>
        <begin position="265"/>
        <end position="283"/>
    </location>
</feature>
<dbReference type="GO" id="GO:0016020">
    <property type="term" value="C:membrane"/>
    <property type="evidence" value="ECO:0007669"/>
    <property type="project" value="InterPro"/>
</dbReference>
<dbReference type="PANTHER" id="PTHR22911:SF103">
    <property type="entry name" value="BLR2811 PROTEIN"/>
    <property type="match status" value="1"/>
</dbReference>
<feature type="transmembrane region" description="Helical" evidence="1">
    <location>
        <begin position="129"/>
        <end position="147"/>
    </location>
</feature>
<evidence type="ECO:0000313" key="4">
    <source>
        <dbReference type="Proteomes" id="UP000316030"/>
    </source>
</evidence>
<evidence type="ECO:0000313" key="3">
    <source>
        <dbReference type="EMBL" id="SMO74974.1"/>
    </source>
</evidence>
<proteinExistence type="predicted"/>
<gene>
    <name evidence="3" type="ORF">SAMN06265173_11283</name>
</gene>
<dbReference type="Pfam" id="PF00892">
    <property type="entry name" value="EamA"/>
    <property type="match status" value="2"/>
</dbReference>
<dbReference type="InterPro" id="IPR037185">
    <property type="entry name" value="EmrE-like"/>
</dbReference>
<feature type="transmembrane region" description="Helical" evidence="1">
    <location>
        <begin position="212"/>
        <end position="232"/>
    </location>
</feature>
<dbReference type="SUPFAM" id="SSF103481">
    <property type="entry name" value="Multidrug resistance efflux transporter EmrE"/>
    <property type="match status" value="2"/>
</dbReference>
<feature type="domain" description="EamA" evidence="2">
    <location>
        <begin position="153"/>
        <end position="282"/>
    </location>
</feature>
<feature type="transmembrane region" description="Helical" evidence="1">
    <location>
        <begin position="12"/>
        <end position="29"/>
    </location>
</feature>
<name>A0A521DTE0_9RHOB</name>
<feature type="domain" description="EamA" evidence="2">
    <location>
        <begin position="11"/>
        <end position="142"/>
    </location>
</feature>
<dbReference type="AlphaFoldDB" id="A0A521DTE0"/>
<feature type="transmembrane region" description="Helical" evidence="1">
    <location>
        <begin position="80"/>
        <end position="97"/>
    </location>
</feature>
<keyword evidence="4" id="KW-1185">Reference proteome</keyword>
<organism evidence="3 4">
    <name type="scientific">Thalassovita litoralis</name>
    <dbReference type="NCBI Taxonomy" id="1010611"/>
    <lineage>
        <taxon>Bacteria</taxon>
        <taxon>Pseudomonadati</taxon>
        <taxon>Pseudomonadota</taxon>
        <taxon>Alphaproteobacteria</taxon>
        <taxon>Rhodobacterales</taxon>
        <taxon>Roseobacteraceae</taxon>
        <taxon>Thalassovita</taxon>
    </lineage>
</organism>
<dbReference type="Proteomes" id="UP000316030">
    <property type="component" value="Unassembled WGS sequence"/>
</dbReference>
<evidence type="ECO:0000256" key="1">
    <source>
        <dbReference type="SAM" id="Phobius"/>
    </source>
</evidence>
<keyword evidence="1" id="KW-1133">Transmembrane helix</keyword>
<dbReference type="PANTHER" id="PTHR22911">
    <property type="entry name" value="ACYL-MALONYL CONDENSING ENZYME-RELATED"/>
    <property type="match status" value="1"/>
</dbReference>
<reference evidence="3 4" key="1">
    <citation type="submission" date="2017-05" db="EMBL/GenBank/DDBJ databases">
        <authorList>
            <person name="Varghese N."/>
            <person name="Submissions S."/>
        </authorList>
    </citation>
    <scope>NUCLEOTIDE SEQUENCE [LARGE SCALE GENOMIC DNA]</scope>
    <source>
        <strain evidence="3 4">DSM 29506</strain>
    </source>
</reference>
<accession>A0A521DTE0</accession>
<dbReference type="EMBL" id="FXTO01000012">
    <property type="protein sequence ID" value="SMO74974.1"/>
    <property type="molecule type" value="Genomic_DNA"/>
</dbReference>
<dbReference type="RefSeq" id="WP_142493482.1">
    <property type="nucleotide sequence ID" value="NZ_FXTO01000012.1"/>
</dbReference>
<protein>
    <submittedName>
        <fullName evidence="3">EamA-like transporter family protein</fullName>
    </submittedName>
</protein>
<dbReference type="InterPro" id="IPR000620">
    <property type="entry name" value="EamA_dom"/>
</dbReference>
<keyword evidence="1" id="KW-0472">Membrane</keyword>
<keyword evidence="1" id="KW-0812">Transmembrane</keyword>